<protein>
    <submittedName>
        <fullName evidence="3">Predicted dehydrogenase</fullName>
    </submittedName>
</protein>
<dbReference type="Gene3D" id="3.40.50.720">
    <property type="entry name" value="NAD(P)-binding Rossmann-like Domain"/>
    <property type="match status" value="1"/>
</dbReference>
<sequence length="331" mass="36994">MIKLGVIGTNWITDAFISAALETKKWTLTAVYSRTIEKAQDFGAKYQVSIFLDDIEKFAEHPEIEAVYIASPNSLHFEQAITLMEAGKHVIIEKPMFSNPAEWAQAVKVAKENQVLMLEAARHIHEPNFQIVKEQIKQLGTIEGATFTYMKYSSRYDQVLAGAEPNIFSLHYSGGALSDLGVYSVYAALGWFGMPEKVHYFAHKIQTGVDGMGTIILRYPQFDVTLLTGKIVQSYLPSEIYGQQGTIVMDAVNAITQITTIDTKTGKEVSHAKPAKENPMYHEAMAFAEVINNPTLPDHQAKYEEWLQLSKNVNQVLKALREDAAIVFDAD</sequence>
<dbReference type="SUPFAM" id="SSF55347">
    <property type="entry name" value="Glyceraldehyde-3-phosphate dehydrogenase-like, C-terminal domain"/>
    <property type="match status" value="1"/>
</dbReference>
<dbReference type="OrthoDB" id="9815825at2"/>
<dbReference type="AlphaFoldDB" id="A0A1H9TYT8"/>
<dbReference type="Proteomes" id="UP000198948">
    <property type="component" value="Unassembled WGS sequence"/>
</dbReference>
<evidence type="ECO:0000313" key="4">
    <source>
        <dbReference type="Proteomes" id="UP000198948"/>
    </source>
</evidence>
<dbReference type="InterPro" id="IPR055170">
    <property type="entry name" value="GFO_IDH_MocA-like_dom"/>
</dbReference>
<dbReference type="Pfam" id="PF01408">
    <property type="entry name" value="GFO_IDH_MocA"/>
    <property type="match status" value="1"/>
</dbReference>
<evidence type="ECO:0000259" key="1">
    <source>
        <dbReference type="Pfam" id="PF01408"/>
    </source>
</evidence>
<dbReference type="PANTHER" id="PTHR43054:SF1">
    <property type="entry name" value="SCYLLO-INOSITOL 2-DEHYDROGENASE (NADP(+)) IOLU"/>
    <property type="match status" value="1"/>
</dbReference>
<dbReference type="PANTHER" id="PTHR43054">
    <property type="match status" value="1"/>
</dbReference>
<organism evidence="3 4">
    <name type="scientific">Isobaculum melis</name>
    <dbReference type="NCBI Taxonomy" id="142588"/>
    <lineage>
        <taxon>Bacteria</taxon>
        <taxon>Bacillati</taxon>
        <taxon>Bacillota</taxon>
        <taxon>Bacilli</taxon>
        <taxon>Lactobacillales</taxon>
        <taxon>Carnobacteriaceae</taxon>
        <taxon>Isobaculum</taxon>
    </lineage>
</organism>
<dbReference type="SUPFAM" id="SSF51735">
    <property type="entry name" value="NAD(P)-binding Rossmann-fold domains"/>
    <property type="match status" value="1"/>
</dbReference>
<dbReference type="GO" id="GO:0000166">
    <property type="term" value="F:nucleotide binding"/>
    <property type="evidence" value="ECO:0007669"/>
    <property type="project" value="InterPro"/>
</dbReference>
<evidence type="ECO:0000313" key="3">
    <source>
        <dbReference type="EMBL" id="SES02087.1"/>
    </source>
</evidence>
<proteinExistence type="predicted"/>
<dbReference type="InterPro" id="IPR036291">
    <property type="entry name" value="NAD(P)-bd_dom_sf"/>
</dbReference>
<accession>A0A1H9TYT8</accession>
<reference evidence="3 4" key="1">
    <citation type="submission" date="2016-10" db="EMBL/GenBank/DDBJ databases">
        <authorList>
            <person name="de Groot N.N."/>
        </authorList>
    </citation>
    <scope>NUCLEOTIDE SEQUENCE [LARGE SCALE GENOMIC DNA]</scope>
    <source>
        <strain evidence="3 4">DSM 13760</strain>
    </source>
</reference>
<keyword evidence="4" id="KW-1185">Reference proteome</keyword>
<dbReference type="EMBL" id="FOHA01000018">
    <property type="protein sequence ID" value="SES02087.1"/>
    <property type="molecule type" value="Genomic_DNA"/>
</dbReference>
<dbReference type="Gene3D" id="3.30.360.10">
    <property type="entry name" value="Dihydrodipicolinate Reductase, domain 2"/>
    <property type="match status" value="1"/>
</dbReference>
<evidence type="ECO:0000259" key="2">
    <source>
        <dbReference type="Pfam" id="PF22725"/>
    </source>
</evidence>
<dbReference type="InterPro" id="IPR000683">
    <property type="entry name" value="Gfo/Idh/MocA-like_OxRdtase_N"/>
</dbReference>
<feature type="domain" description="Gfo/Idh/MocA-like oxidoreductase N-terminal" evidence="1">
    <location>
        <begin position="2"/>
        <end position="116"/>
    </location>
</feature>
<feature type="domain" description="GFO/IDH/MocA-like oxidoreductase" evidence="2">
    <location>
        <begin position="138"/>
        <end position="248"/>
    </location>
</feature>
<dbReference type="Pfam" id="PF22725">
    <property type="entry name" value="GFO_IDH_MocA_C3"/>
    <property type="match status" value="1"/>
</dbReference>
<dbReference type="RefSeq" id="WP_092653498.1">
    <property type="nucleotide sequence ID" value="NZ_FOHA01000018.1"/>
</dbReference>
<name>A0A1H9TYT8_9LACT</name>
<gene>
    <name evidence="3" type="ORF">SAMN04488559_1189</name>
</gene>
<dbReference type="STRING" id="142588.SAMN04488559_1189"/>